<dbReference type="Pfam" id="PF00443">
    <property type="entry name" value="UCH"/>
    <property type="match status" value="1"/>
</dbReference>
<proteinExistence type="predicted"/>
<feature type="domain" description="USP" evidence="6">
    <location>
        <begin position="79"/>
        <end position="408"/>
    </location>
</feature>
<comment type="catalytic activity">
    <reaction evidence="1">
        <text>Thiol-dependent hydrolysis of ester, thioester, amide, peptide and isopeptide bonds formed by the C-terminal Gly of ubiquitin (a 76-residue protein attached to proteins as an intracellular targeting signal).</text>
        <dbReference type="EC" id="3.4.19.12"/>
    </reaction>
</comment>
<dbReference type="InterPro" id="IPR028889">
    <property type="entry name" value="USP"/>
</dbReference>
<protein>
    <recommendedName>
        <fullName evidence="3">ubiquitinyl hydrolase 1</fullName>
        <ecNumber evidence="3">3.4.19.12</ecNumber>
    </recommendedName>
</protein>
<dbReference type="EMBL" id="JAAVVJ010000019">
    <property type="protein sequence ID" value="KAF7200309.1"/>
    <property type="molecule type" value="Genomic_DNA"/>
</dbReference>
<evidence type="ECO:0000256" key="4">
    <source>
        <dbReference type="ARBA" id="ARBA00022801"/>
    </source>
</evidence>
<dbReference type="GO" id="GO:0016579">
    <property type="term" value="P:protein deubiquitination"/>
    <property type="evidence" value="ECO:0007669"/>
    <property type="project" value="InterPro"/>
</dbReference>
<dbReference type="InterPro" id="IPR038765">
    <property type="entry name" value="Papain-like_cys_pep_sf"/>
</dbReference>
<dbReference type="GO" id="GO:0005634">
    <property type="term" value="C:nucleus"/>
    <property type="evidence" value="ECO:0007669"/>
    <property type="project" value="UniProtKB-SubCell"/>
</dbReference>
<dbReference type="Proteomes" id="UP000822369">
    <property type="component" value="Chromosome 19"/>
</dbReference>
<evidence type="ECO:0000313" key="8">
    <source>
        <dbReference type="Proteomes" id="UP000822369"/>
    </source>
</evidence>
<evidence type="ECO:0000256" key="1">
    <source>
        <dbReference type="ARBA" id="ARBA00000707"/>
    </source>
</evidence>
<dbReference type="InterPro" id="IPR001394">
    <property type="entry name" value="Peptidase_C19_UCH"/>
</dbReference>
<dbReference type="GO" id="GO:0004843">
    <property type="term" value="F:cysteine-type deubiquitinase activity"/>
    <property type="evidence" value="ECO:0007669"/>
    <property type="project" value="UniProtKB-EC"/>
</dbReference>
<name>A0A9D2XDE5_NOTFU</name>
<dbReference type="InterPro" id="IPR033809">
    <property type="entry name" value="USP39"/>
</dbReference>
<dbReference type="SUPFAM" id="SSF54001">
    <property type="entry name" value="Cysteine proteinases"/>
    <property type="match status" value="1"/>
</dbReference>
<dbReference type="Gene3D" id="3.90.70.10">
    <property type="entry name" value="Cysteine proteinases"/>
    <property type="match status" value="1"/>
</dbReference>
<keyword evidence="4" id="KW-0378">Hydrolase</keyword>
<dbReference type="FunFam" id="3.90.70.10:FF:000030">
    <property type="entry name" value="U4/U6.U5 tri-snRNP-associated protein 2"/>
    <property type="match status" value="1"/>
</dbReference>
<evidence type="ECO:0000313" key="7">
    <source>
        <dbReference type="EMBL" id="KAF7200309.1"/>
    </source>
</evidence>
<organism evidence="7 8">
    <name type="scientific">Nothobranchius furzeri</name>
    <name type="common">Turquoise killifish</name>
    <dbReference type="NCBI Taxonomy" id="105023"/>
    <lineage>
        <taxon>Eukaryota</taxon>
        <taxon>Metazoa</taxon>
        <taxon>Chordata</taxon>
        <taxon>Craniata</taxon>
        <taxon>Vertebrata</taxon>
        <taxon>Euteleostomi</taxon>
        <taxon>Actinopterygii</taxon>
        <taxon>Neopterygii</taxon>
        <taxon>Teleostei</taxon>
        <taxon>Neoteleostei</taxon>
        <taxon>Acanthomorphata</taxon>
        <taxon>Ovalentaria</taxon>
        <taxon>Atherinomorphae</taxon>
        <taxon>Cyprinodontiformes</taxon>
        <taxon>Nothobranchiidae</taxon>
        <taxon>Nothobranchius</taxon>
    </lineage>
</organism>
<dbReference type="AlphaFoldDB" id="A0A9D2XDE5"/>
<dbReference type="InterPro" id="IPR050185">
    <property type="entry name" value="Ub_carboxyl-term_hydrolase"/>
</dbReference>
<comment type="subcellular location">
    <subcellularLocation>
        <location evidence="2">Nucleus</location>
    </subcellularLocation>
</comment>
<dbReference type="CDD" id="cd02669">
    <property type="entry name" value="Peptidase_C19M"/>
    <property type="match status" value="1"/>
</dbReference>
<evidence type="ECO:0000256" key="3">
    <source>
        <dbReference type="ARBA" id="ARBA00012759"/>
    </source>
</evidence>
<keyword evidence="5" id="KW-0539">Nucleus</keyword>
<accession>A0A9D2XDE5</accession>
<dbReference type="EC" id="3.4.19.12" evidence="3"/>
<dbReference type="GO" id="GO:0000245">
    <property type="term" value="P:spliceosomal complex assembly"/>
    <property type="evidence" value="ECO:0007669"/>
    <property type="project" value="InterPro"/>
</dbReference>
<evidence type="ECO:0000256" key="5">
    <source>
        <dbReference type="ARBA" id="ARBA00023242"/>
    </source>
</evidence>
<dbReference type="PANTHER" id="PTHR21646">
    <property type="entry name" value="UBIQUITIN CARBOXYL-TERMINAL HYDROLASE"/>
    <property type="match status" value="1"/>
</dbReference>
<dbReference type="PANTHER" id="PTHR21646:SF16">
    <property type="entry name" value="U4_U6.U5 TRI-SNRNP-ASSOCIATED PROTEIN 2"/>
    <property type="match status" value="1"/>
</dbReference>
<comment type="caution">
    <text evidence="7">The sequence shown here is derived from an EMBL/GenBank/DDBJ whole genome shotgun (WGS) entry which is preliminary data.</text>
</comment>
<gene>
    <name evidence="7" type="primary">usp39</name>
    <name evidence="7" type="ORF">G4P62_016808</name>
</gene>
<evidence type="ECO:0000256" key="2">
    <source>
        <dbReference type="ARBA" id="ARBA00004123"/>
    </source>
</evidence>
<reference evidence="7" key="1">
    <citation type="submission" date="2020-03" db="EMBL/GenBank/DDBJ databases">
        <title>Intra-Species Differences in Population Size shape Life History and Genome Evolution.</title>
        <authorList>
            <person name="Willemsen D."/>
            <person name="Cui R."/>
            <person name="Valenzano D.R."/>
        </authorList>
    </citation>
    <scope>NUCLEOTIDE SEQUENCE</scope>
    <source>
        <strain evidence="7">GRZ</strain>
        <tissue evidence="7">Whole</tissue>
    </source>
</reference>
<dbReference type="PROSITE" id="PS50235">
    <property type="entry name" value="USP_3"/>
    <property type="match status" value="1"/>
</dbReference>
<evidence type="ECO:0000259" key="6">
    <source>
        <dbReference type="PROSITE" id="PS50235"/>
    </source>
</evidence>
<sequence length="419" mass="48118">MVRSADRAVPEPGYDVPRQDALYGARVKVPEHPGGQSEVSQASEYVLKPTFTKQHIAGLDKQGKLYRAYDGTTYLPGIVGLNNIKANDYANVVLQAFSNVPPLRNYFLEEENYREIRRPPGDIMFLLVQRFGELMRKLWNPRNFKAHVSPHEMLQAVVLCSKKTFQITKQGDAVDFMTWFLNALHGALGGTKKKPSIITKAFQGSMRIFSKKLPHPDLLPEEKEALLLTEEYQEQMSESTFLFLTLDLPTAPLYKDEKEQLIIPQVPLFNILGKFSGTTEKEYKTYKENFLKRFQLTKLPPYLIFCIKRFTKNNFFVEKNPTIVNFPITNVDLSEYLTEEAQATEKNTTYDLVANVVHDGKPTEGSYRIHVLHHGTGKWYEMQDLQVIDILPQMITLSEAYIQIWKRQESSDTNSHTAE</sequence>